<keyword evidence="2 3" id="KW-0732">Signal</keyword>
<name>C1DUU7_SULAA</name>
<reference evidence="4 5" key="1">
    <citation type="journal article" date="2009" name="J. Bacteriol.">
        <title>Complete and draft genome sequences of six members of the Aquificales.</title>
        <authorList>
            <person name="Reysenbach A.L."/>
            <person name="Hamamura N."/>
            <person name="Podar M."/>
            <person name="Griffiths E."/>
            <person name="Ferreira S."/>
            <person name="Hochstein R."/>
            <person name="Heidelberg J."/>
            <person name="Johnson J."/>
            <person name="Mead D."/>
            <person name="Pohorille A."/>
            <person name="Sarmiento M."/>
            <person name="Schweighofer K."/>
            <person name="Seshadri R."/>
            <person name="Voytek M.A."/>
        </authorList>
    </citation>
    <scope>NUCLEOTIDE SEQUENCE [LARGE SCALE GENOMIC DNA]</scope>
    <source>
        <strain evidence="5">Az-Fu1 / DSM 15241 / OCM 825</strain>
    </source>
</reference>
<dbReference type="SMR" id="C1DUU7"/>
<dbReference type="RefSeq" id="WP_012674433.1">
    <property type="nucleotide sequence ID" value="NC_012438.1"/>
</dbReference>
<dbReference type="InterPro" id="IPR012640">
    <property type="entry name" value="Membr_lipoprot_lipid_attach_CS"/>
</dbReference>
<dbReference type="Pfam" id="PF08139">
    <property type="entry name" value="LPAM_1"/>
    <property type="match status" value="1"/>
</dbReference>
<sequence>MKKIFVLWLFVLFLAGCSSVVNTEKANLNLKNKTLVVLPFENYTETPLAGLRIASIAYAVLNSKEYIARNFVINNEKDYSHEEIKEMINKLKEENYDYAITGTVNEFRYKTGIDAEPAVSITLKIYDLKNDKVIYTAVGSKTGWSHESLTTVAQKILNKIVP</sequence>
<dbReference type="Proteomes" id="UP000001369">
    <property type="component" value="Chromosome"/>
</dbReference>
<dbReference type="EMBL" id="CP001229">
    <property type="protein sequence ID" value="ACN99114.1"/>
    <property type="molecule type" value="Genomic_DNA"/>
</dbReference>
<protein>
    <recommendedName>
        <fullName evidence="1">Type IV secretion system putative lipoprotein virB7</fullName>
    </recommendedName>
</protein>
<accession>C1DUU7</accession>
<dbReference type="AlphaFoldDB" id="C1DUU7"/>
<evidence type="ECO:0000313" key="5">
    <source>
        <dbReference type="Proteomes" id="UP000001369"/>
    </source>
</evidence>
<organism evidence="4 5">
    <name type="scientific">Sulfurihydrogenibium azorense (strain DSM 15241 / OCM 825 / Az-Fu1)</name>
    <dbReference type="NCBI Taxonomy" id="204536"/>
    <lineage>
        <taxon>Bacteria</taxon>
        <taxon>Pseudomonadati</taxon>
        <taxon>Aquificota</taxon>
        <taxon>Aquificia</taxon>
        <taxon>Aquificales</taxon>
        <taxon>Hydrogenothermaceae</taxon>
        <taxon>Sulfurihydrogenibium</taxon>
    </lineage>
</organism>
<dbReference type="KEGG" id="saf:SULAZ_0911"/>
<dbReference type="PROSITE" id="PS51257">
    <property type="entry name" value="PROKAR_LIPOPROTEIN"/>
    <property type="match status" value="1"/>
</dbReference>
<feature type="signal peptide" evidence="3">
    <location>
        <begin position="1"/>
        <end position="23"/>
    </location>
</feature>
<feature type="chain" id="PRO_5002908650" description="Type IV secretion system putative lipoprotein virB7" evidence="3">
    <location>
        <begin position="24"/>
        <end position="162"/>
    </location>
</feature>
<keyword evidence="4" id="KW-0449">Lipoprotein</keyword>
<evidence type="ECO:0000256" key="1">
    <source>
        <dbReference type="ARBA" id="ARBA00017922"/>
    </source>
</evidence>
<dbReference type="HOGENOM" id="CLU_105029_0_0_0"/>
<evidence type="ECO:0000256" key="2">
    <source>
        <dbReference type="ARBA" id="ARBA00022729"/>
    </source>
</evidence>
<dbReference type="Gene3D" id="3.40.50.10610">
    <property type="entry name" value="ABC-type transport auxiliary lipoprotein component"/>
    <property type="match status" value="1"/>
</dbReference>
<dbReference type="STRING" id="204536.SULAZ_0911"/>
<proteinExistence type="predicted"/>
<keyword evidence="5" id="KW-1185">Reference proteome</keyword>
<dbReference type="OrthoDB" id="9791579at2"/>
<evidence type="ECO:0000313" key="4">
    <source>
        <dbReference type="EMBL" id="ACN99114.1"/>
    </source>
</evidence>
<gene>
    <name evidence="4" type="ordered locus">SULAZ_0911</name>
</gene>
<dbReference type="eggNOG" id="COG5616">
    <property type="taxonomic scope" value="Bacteria"/>
</dbReference>
<evidence type="ECO:0000256" key="3">
    <source>
        <dbReference type="SAM" id="SignalP"/>
    </source>
</evidence>